<keyword evidence="1" id="KW-1133">Transmembrane helix</keyword>
<feature type="transmembrane region" description="Helical" evidence="1">
    <location>
        <begin position="67"/>
        <end position="90"/>
    </location>
</feature>
<organism evidence="4">
    <name type="scientific">Nippostrongylus brasiliensis</name>
    <name type="common">Rat hookworm</name>
    <dbReference type="NCBI Taxonomy" id="27835"/>
    <lineage>
        <taxon>Eukaryota</taxon>
        <taxon>Metazoa</taxon>
        <taxon>Ecdysozoa</taxon>
        <taxon>Nematoda</taxon>
        <taxon>Chromadorea</taxon>
        <taxon>Rhabditida</taxon>
        <taxon>Rhabditina</taxon>
        <taxon>Rhabditomorpha</taxon>
        <taxon>Strongyloidea</taxon>
        <taxon>Heligmosomidae</taxon>
        <taxon>Nippostrongylus</taxon>
    </lineage>
</organism>
<keyword evidence="1" id="KW-0812">Transmembrane</keyword>
<protein>
    <submittedName>
        <fullName evidence="4">G_PROTEIN_RECEP_F1_2 domain-containing protein</fullName>
    </submittedName>
</protein>
<dbReference type="Proteomes" id="UP000271162">
    <property type="component" value="Unassembled WGS sequence"/>
</dbReference>
<dbReference type="Gene3D" id="1.20.1070.10">
    <property type="entry name" value="Rhodopsin 7-helix transmembrane proteins"/>
    <property type="match status" value="1"/>
</dbReference>
<dbReference type="EMBL" id="UYSL01022306">
    <property type="protein sequence ID" value="VDL80229.1"/>
    <property type="molecule type" value="Genomic_DNA"/>
</dbReference>
<dbReference type="AlphaFoldDB" id="A0A158R2R4"/>
<proteinExistence type="predicted"/>
<reference evidence="2 3" key="2">
    <citation type="submission" date="2018-11" db="EMBL/GenBank/DDBJ databases">
        <authorList>
            <consortium name="Pathogen Informatics"/>
        </authorList>
    </citation>
    <scope>NUCLEOTIDE SEQUENCE [LARGE SCALE GENOMIC DNA]</scope>
</reference>
<evidence type="ECO:0000313" key="2">
    <source>
        <dbReference type="EMBL" id="VDL80229.1"/>
    </source>
</evidence>
<accession>A0A158R2R4</accession>
<evidence type="ECO:0000256" key="1">
    <source>
        <dbReference type="SAM" id="Phobius"/>
    </source>
</evidence>
<keyword evidence="1" id="KW-0472">Membrane</keyword>
<evidence type="ECO:0000313" key="4">
    <source>
        <dbReference type="WBParaSite" id="NBR_0001663301-mRNA-1"/>
    </source>
</evidence>
<dbReference type="STRING" id="27835.A0A158R2R4"/>
<gene>
    <name evidence="2" type="ORF">NBR_LOCUS16634</name>
</gene>
<evidence type="ECO:0000313" key="3">
    <source>
        <dbReference type="Proteomes" id="UP000271162"/>
    </source>
</evidence>
<dbReference type="WBParaSite" id="NBR_0001663301-mRNA-1">
    <property type="protein sequence ID" value="NBR_0001663301-mRNA-1"/>
    <property type="gene ID" value="NBR_0001663301"/>
</dbReference>
<keyword evidence="3" id="KW-1185">Reference proteome</keyword>
<name>A0A158R2R4_NIPBR</name>
<sequence length="160" mass="18076">MVLAVFVVSNRTVRRDGILISVGVHTHRLGCARISDHILSETWPNEHGPCECRPVYADENWWKIYNIYLTIIHYFVPMIILDTAYSMIAIKIWGSTISRGEESQNLNQSSLNTEISNRKSALLPNVIALSQERERVLERLTKYDGNALTKSADGAKGANF</sequence>
<reference evidence="4" key="1">
    <citation type="submission" date="2016-04" db="UniProtKB">
        <authorList>
            <consortium name="WormBaseParasite"/>
        </authorList>
    </citation>
    <scope>IDENTIFICATION</scope>
</reference>
<dbReference type="SUPFAM" id="SSF81321">
    <property type="entry name" value="Family A G protein-coupled receptor-like"/>
    <property type="match status" value="1"/>
</dbReference>